<reference evidence="2" key="1">
    <citation type="submission" date="2014-09" db="EMBL/GenBank/DDBJ databases">
        <authorList>
            <person name="Sharma Rahul"/>
            <person name="Thines Marco"/>
        </authorList>
    </citation>
    <scope>NUCLEOTIDE SEQUENCE [LARGE SCALE GENOMIC DNA]</scope>
</reference>
<accession>A0A0P1ABD1</accession>
<dbReference type="EMBL" id="CCYD01000290">
    <property type="protein sequence ID" value="CEG37708.1"/>
    <property type="molecule type" value="Genomic_DNA"/>
</dbReference>
<dbReference type="Proteomes" id="UP000054928">
    <property type="component" value="Unassembled WGS sequence"/>
</dbReference>
<dbReference type="AlphaFoldDB" id="A0A0P1ABD1"/>
<evidence type="ECO:0000313" key="2">
    <source>
        <dbReference type="Proteomes" id="UP000054928"/>
    </source>
</evidence>
<name>A0A0P1ABD1_PLAHL</name>
<dbReference type="RefSeq" id="XP_024574077.1">
    <property type="nucleotide sequence ID" value="XM_024723063.2"/>
</dbReference>
<protein>
    <submittedName>
        <fullName evidence="1">Uncharacterized protein</fullName>
    </submittedName>
</protein>
<proteinExistence type="predicted"/>
<evidence type="ECO:0000313" key="1">
    <source>
        <dbReference type="EMBL" id="CEG37708.1"/>
    </source>
</evidence>
<sequence>MKLGLSGSQTSPVTHFYFSRLQLISTKSLHTPATFRNFTSSLATFGSSLGSNYRLDAGKAGTCQFS</sequence>
<organism evidence="1 2">
    <name type="scientific">Plasmopara halstedii</name>
    <name type="common">Downy mildew of sunflower</name>
    <dbReference type="NCBI Taxonomy" id="4781"/>
    <lineage>
        <taxon>Eukaryota</taxon>
        <taxon>Sar</taxon>
        <taxon>Stramenopiles</taxon>
        <taxon>Oomycota</taxon>
        <taxon>Peronosporomycetes</taxon>
        <taxon>Peronosporales</taxon>
        <taxon>Peronosporaceae</taxon>
        <taxon>Plasmopara</taxon>
    </lineage>
</organism>
<dbReference type="GeneID" id="36410152"/>
<keyword evidence="2" id="KW-1185">Reference proteome</keyword>